<dbReference type="STRING" id="69960.SAMN05421720_101332"/>
<dbReference type="RefSeq" id="WP_143027051.1">
    <property type="nucleotide sequence ID" value="NZ_FNAP01000001.1"/>
</dbReference>
<evidence type="ECO:0000313" key="3">
    <source>
        <dbReference type="Proteomes" id="UP000199412"/>
    </source>
</evidence>
<keyword evidence="3" id="KW-1185">Reference proteome</keyword>
<evidence type="ECO:0000256" key="1">
    <source>
        <dbReference type="SAM" id="MobiDB-lite"/>
    </source>
</evidence>
<proteinExistence type="predicted"/>
<name>A0A1G6X0E6_9PROT</name>
<dbReference type="AlphaFoldDB" id="A0A1G6X0E6"/>
<gene>
    <name evidence="2" type="ORF">SAMN05421720_101332</name>
</gene>
<dbReference type="EMBL" id="FNAP01000001">
    <property type="protein sequence ID" value="SDD71598.1"/>
    <property type="molecule type" value="Genomic_DNA"/>
</dbReference>
<reference evidence="2 3" key="1">
    <citation type="submission" date="2016-10" db="EMBL/GenBank/DDBJ databases">
        <authorList>
            <person name="de Groot N.N."/>
        </authorList>
    </citation>
    <scope>NUCLEOTIDE SEQUENCE [LARGE SCALE GENOMIC DNA]</scope>
    <source>
        <strain evidence="2 3">ATCC 700224</strain>
    </source>
</reference>
<sequence length="145" mass="15893">MTRVLPLAVLAAAVIVIALFAVLTRSVSFDTSERPWPAHVPANAAWVGGADGGVYVRIERFPDDPPDLYRGCVYHETAPWLAYRGFFSLERNGPYSPDQDPLTAWDGTRLYFGERGILKATTDYKPTRDEEAHPACDPASIPAGS</sequence>
<dbReference type="OrthoDB" id="5297282at2"/>
<protein>
    <submittedName>
        <fullName evidence="2">Uncharacterized protein</fullName>
    </submittedName>
</protein>
<feature type="compositionally biased region" description="Basic and acidic residues" evidence="1">
    <location>
        <begin position="125"/>
        <end position="134"/>
    </location>
</feature>
<dbReference type="Proteomes" id="UP000199412">
    <property type="component" value="Unassembled WGS sequence"/>
</dbReference>
<organism evidence="2 3">
    <name type="scientific">Rhodospira trueperi</name>
    <dbReference type="NCBI Taxonomy" id="69960"/>
    <lineage>
        <taxon>Bacteria</taxon>
        <taxon>Pseudomonadati</taxon>
        <taxon>Pseudomonadota</taxon>
        <taxon>Alphaproteobacteria</taxon>
        <taxon>Rhodospirillales</taxon>
        <taxon>Rhodospirillaceae</taxon>
        <taxon>Rhodospira</taxon>
    </lineage>
</organism>
<evidence type="ECO:0000313" key="2">
    <source>
        <dbReference type="EMBL" id="SDD71598.1"/>
    </source>
</evidence>
<accession>A0A1G6X0E6</accession>
<feature type="region of interest" description="Disordered" evidence="1">
    <location>
        <begin position="123"/>
        <end position="145"/>
    </location>
</feature>